<dbReference type="PANTHER" id="PTHR33392">
    <property type="entry name" value="POLYISOPRENYL-TEICHOIC ACID--PEPTIDOGLYCAN TEICHOIC ACID TRANSFERASE TAGU"/>
    <property type="match status" value="1"/>
</dbReference>
<dbReference type="NCBIfam" id="TIGR00350">
    <property type="entry name" value="lytR_cpsA_psr"/>
    <property type="match status" value="1"/>
</dbReference>
<feature type="compositionally biased region" description="Low complexity" evidence="2">
    <location>
        <begin position="469"/>
        <end position="496"/>
    </location>
</feature>
<organism evidence="5 6">
    <name type="scientific">Angustibacter luteus</name>
    <dbReference type="NCBI Taxonomy" id="658456"/>
    <lineage>
        <taxon>Bacteria</taxon>
        <taxon>Bacillati</taxon>
        <taxon>Actinomycetota</taxon>
        <taxon>Actinomycetes</taxon>
        <taxon>Kineosporiales</taxon>
        <taxon>Kineosporiaceae</taxon>
    </lineage>
</organism>
<dbReference type="Proteomes" id="UP001596189">
    <property type="component" value="Unassembled WGS sequence"/>
</dbReference>
<evidence type="ECO:0000313" key="6">
    <source>
        <dbReference type="Proteomes" id="UP001596189"/>
    </source>
</evidence>
<feature type="transmembrane region" description="Helical" evidence="3">
    <location>
        <begin position="131"/>
        <end position="150"/>
    </location>
</feature>
<feature type="region of interest" description="Disordered" evidence="2">
    <location>
        <begin position="1"/>
        <end position="27"/>
    </location>
</feature>
<dbReference type="EMBL" id="JBHSRD010000003">
    <property type="protein sequence ID" value="MFC6007419.1"/>
    <property type="molecule type" value="Genomic_DNA"/>
</dbReference>
<gene>
    <name evidence="5" type="ORF">ACFQDO_09785</name>
</gene>
<feature type="domain" description="Cell envelope-related transcriptional attenuator" evidence="4">
    <location>
        <begin position="213"/>
        <end position="395"/>
    </location>
</feature>
<dbReference type="InterPro" id="IPR004474">
    <property type="entry name" value="LytR_CpsA_psr"/>
</dbReference>
<keyword evidence="6" id="KW-1185">Reference proteome</keyword>
<comment type="similarity">
    <text evidence="1">Belongs to the LytR/CpsA/Psr (LCP) family.</text>
</comment>
<protein>
    <submittedName>
        <fullName evidence="5">LCP family protein</fullName>
    </submittedName>
</protein>
<evidence type="ECO:0000256" key="3">
    <source>
        <dbReference type="SAM" id="Phobius"/>
    </source>
</evidence>
<feature type="region of interest" description="Disordered" evidence="2">
    <location>
        <begin position="467"/>
        <end position="512"/>
    </location>
</feature>
<evidence type="ECO:0000256" key="1">
    <source>
        <dbReference type="ARBA" id="ARBA00006068"/>
    </source>
</evidence>
<keyword evidence="3" id="KW-0472">Membrane</keyword>
<keyword evidence="3" id="KW-1133">Transmembrane helix</keyword>
<evidence type="ECO:0000313" key="5">
    <source>
        <dbReference type="EMBL" id="MFC6007419.1"/>
    </source>
</evidence>
<sequence length="512" mass="54553">MPTSPNPKHRGAKTRHASARQRGRHASSYGDGFGRFAGITTLALLPGAGLVATGRRKVGFLLLLLAAVVLASLAVIAVSGGVVNRVLTVAVSPGRLLALAGLALAIGAIWCLTIMATAWRARPERPSPFQGIVGFVLVFALCMIVAAPSAKGAQLAMVQRDLVTTVFSDSSAAPSAAGAAKPKSKAKDPWKNIPRVNLLLLGSDSGADRTGVRTDSMMVVSINTKTGDATLVGLPRSLQNAPFPESNPLHAYWPNGFNCGSECLLNAVWNQAAVQHKDLFKGNNNPGLTSTRDVISEITGLRIDNYVTIDMAGFQGLVNAMGGVDVTVHQRLPIGGGEVSATNHTQRAITGWIEPGKQHLSGYKAMWFARSRHSTDDYDRMRRQRCLVGDLVDQVNPVRMLGKYADLADVFKHNLTTDIKQDQLQAWVVLAQRMKKGEINSLPLTSKVISTVHPDFPAIREYVQTALNPKKPSAPASTSTPTSTKTSTKTSTPTPSLGSTDSKDAQDLAEVC</sequence>
<dbReference type="PANTHER" id="PTHR33392:SF6">
    <property type="entry name" value="POLYISOPRENYL-TEICHOIC ACID--PEPTIDOGLYCAN TEICHOIC ACID TRANSFERASE TAGU"/>
    <property type="match status" value="1"/>
</dbReference>
<dbReference type="RefSeq" id="WP_345716219.1">
    <property type="nucleotide sequence ID" value="NZ_BAABFP010000004.1"/>
</dbReference>
<name>A0ABW1JF28_9ACTN</name>
<feature type="transmembrane region" description="Helical" evidence="3">
    <location>
        <begin position="96"/>
        <end position="119"/>
    </location>
</feature>
<dbReference type="Pfam" id="PF03816">
    <property type="entry name" value="LytR_cpsA_psr"/>
    <property type="match status" value="1"/>
</dbReference>
<evidence type="ECO:0000259" key="4">
    <source>
        <dbReference type="Pfam" id="PF03816"/>
    </source>
</evidence>
<feature type="transmembrane region" description="Helical" evidence="3">
    <location>
        <begin position="33"/>
        <end position="53"/>
    </location>
</feature>
<proteinExistence type="inferred from homology"/>
<feature type="compositionally biased region" description="Basic residues" evidence="2">
    <location>
        <begin position="7"/>
        <end position="25"/>
    </location>
</feature>
<feature type="transmembrane region" description="Helical" evidence="3">
    <location>
        <begin position="60"/>
        <end position="84"/>
    </location>
</feature>
<dbReference type="Gene3D" id="3.40.630.190">
    <property type="entry name" value="LCP protein"/>
    <property type="match status" value="1"/>
</dbReference>
<keyword evidence="3" id="KW-0812">Transmembrane</keyword>
<evidence type="ECO:0000256" key="2">
    <source>
        <dbReference type="SAM" id="MobiDB-lite"/>
    </source>
</evidence>
<reference evidence="6" key="1">
    <citation type="journal article" date="2019" name="Int. J. Syst. Evol. Microbiol.">
        <title>The Global Catalogue of Microorganisms (GCM) 10K type strain sequencing project: providing services to taxonomists for standard genome sequencing and annotation.</title>
        <authorList>
            <consortium name="The Broad Institute Genomics Platform"/>
            <consortium name="The Broad Institute Genome Sequencing Center for Infectious Disease"/>
            <person name="Wu L."/>
            <person name="Ma J."/>
        </authorList>
    </citation>
    <scope>NUCLEOTIDE SEQUENCE [LARGE SCALE GENOMIC DNA]</scope>
    <source>
        <strain evidence="6">KACC 14249</strain>
    </source>
</reference>
<dbReference type="InterPro" id="IPR050922">
    <property type="entry name" value="LytR/CpsA/Psr_CW_biosynth"/>
</dbReference>
<accession>A0ABW1JF28</accession>
<comment type="caution">
    <text evidence="5">The sequence shown here is derived from an EMBL/GenBank/DDBJ whole genome shotgun (WGS) entry which is preliminary data.</text>
</comment>